<keyword evidence="2" id="KW-1185">Reference proteome</keyword>
<sequence>TGGSTLYATDFEGGQWTRPHAVAEFPVPIDDVQYHVGSDTLAFTAEVHNATQSLEDSARLDELDRERADTGKAYEDLWVRHWDTFVTPKLPQIHTLALQYTATNTTRAAPGRARNIIRNTKADGRLEASNSFVFAPDGRKVAFVAKRPGADYAYRTTSFVYVADVDGSKAEPINEGDIGASSSPVFSPDGSKIAFLQMANPHYESDRNQIKIYDTASKSTSDVAHDWDRSPSQLLWADEKTLLVVYNDWGHSKLAKIDIASGEVKPIVSSQSVGSVRALPGTDRLLIDYSAIDSPTDLYTVKVATGELSRVTELNPQFRETIYLSKPEELRLTG</sequence>
<gene>
    <name evidence="1" type="primary">dpp5_7</name>
    <name evidence="1" type="ORF">FBU59_006982</name>
</gene>
<evidence type="ECO:0000313" key="2">
    <source>
        <dbReference type="Proteomes" id="UP001150603"/>
    </source>
</evidence>
<feature type="non-terminal residue" evidence="1">
    <location>
        <position position="334"/>
    </location>
</feature>
<comment type="caution">
    <text evidence="1">The sequence shown here is derived from an EMBL/GenBank/DDBJ whole genome shotgun (WGS) entry which is preliminary data.</text>
</comment>
<dbReference type="EMBL" id="JANBPW010006431">
    <property type="protein sequence ID" value="KAJ1930168.1"/>
    <property type="molecule type" value="Genomic_DNA"/>
</dbReference>
<name>A0ACC1IYB9_9FUNG</name>
<evidence type="ECO:0000313" key="1">
    <source>
        <dbReference type="EMBL" id="KAJ1930168.1"/>
    </source>
</evidence>
<organism evidence="1 2">
    <name type="scientific">Linderina macrospora</name>
    <dbReference type="NCBI Taxonomy" id="4868"/>
    <lineage>
        <taxon>Eukaryota</taxon>
        <taxon>Fungi</taxon>
        <taxon>Fungi incertae sedis</taxon>
        <taxon>Zoopagomycota</taxon>
        <taxon>Kickxellomycotina</taxon>
        <taxon>Kickxellomycetes</taxon>
        <taxon>Kickxellales</taxon>
        <taxon>Kickxellaceae</taxon>
        <taxon>Linderina</taxon>
    </lineage>
</organism>
<reference evidence="1" key="1">
    <citation type="submission" date="2022-07" db="EMBL/GenBank/DDBJ databases">
        <title>Phylogenomic reconstructions and comparative analyses of Kickxellomycotina fungi.</title>
        <authorList>
            <person name="Reynolds N.K."/>
            <person name="Stajich J.E."/>
            <person name="Barry K."/>
            <person name="Grigoriev I.V."/>
            <person name="Crous P."/>
            <person name="Smith M.E."/>
        </authorList>
    </citation>
    <scope>NUCLEOTIDE SEQUENCE</scope>
    <source>
        <strain evidence="1">NRRL 5244</strain>
    </source>
</reference>
<dbReference type="Proteomes" id="UP001150603">
    <property type="component" value="Unassembled WGS sequence"/>
</dbReference>
<proteinExistence type="predicted"/>
<protein>
    <submittedName>
        <fullName evidence="1">Dipeptidylpeptidase</fullName>
    </submittedName>
</protein>
<feature type="non-terminal residue" evidence="1">
    <location>
        <position position="1"/>
    </location>
</feature>
<accession>A0ACC1IYB9</accession>